<evidence type="ECO:0000313" key="3">
    <source>
        <dbReference type="Proteomes" id="UP001487740"/>
    </source>
</evidence>
<name>A0AAW0UYL9_SCYPA</name>
<dbReference type="Proteomes" id="UP001487740">
    <property type="component" value="Unassembled WGS sequence"/>
</dbReference>
<accession>A0AAW0UYL9</accession>
<dbReference type="EMBL" id="JARAKH010000004">
    <property type="protein sequence ID" value="KAK8404666.1"/>
    <property type="molecule type" value="Genomic_DNA"/>
</dbReference>
<feature type="compositionally biased region" description="Polar residues" evidence="1">
    <location>
        <begin position="51"/>
        <end position="67"/>
    </location>
</feature>
<sequence>MTQFVTALHRLDTFHSDAVLVSIKISGLGSRGNSKGTERSGCSGIGEGKCSSGSQAGTNSPPCSRNVLTSVADVTPAAAKAPALQLD</sequence>
<comment type="caution">
    <text evidence="2">The sequence shown here is derived from an EMBL/GenBank/DDBJ whole genome shotgun (WGS) entry which is preliminary data.</text>
</comment>
<evidence type="ECO:0000313" key="2">
    <source>
        <dbReference type="EMBL" id="KAK8404666.1"/>
    </source>
</evidence>
<dbReference type="AlphaFoldDB" id="A0AAW0UYL9"/>
<reference evidence="2 3" key="1">
    <citation type="submission" date="2023-03" db="EMBL/GenBank/DDBJ databases">
        <title>High-quality genome of Scylla paramamosain provides insights in environmental adaptation.</title>
        <authorList>
            <person name="Zhang L."/>
        </authorList>
    </citation>
    <scope>NUCLEOTIDE SEQUENCE [LARGE SCALE GENOMIC DNA]</scope>
    <source>
        <strain evidence="2">LZ_2023a</strain>
        <tissue evidence="2">Muscle</tissue>
    </source>
</reference>
<protein>
    <submittedName>
        <fullName evidence="2">Uncharacterized protein</fullName>
    </submittedName>
</protein>
<feature type="region of interest" description="Disordered" evidence="1">
    <location>
        <begin position="27"/>
        <end position="67"/>
    </location>
</feature>
<proteinExistence type="predicted"/>
<gene>
    <name evidence="2" type="ORF">O3P69_007722</name>
</gene>
<evidence type="ECO:0000256" key="1">
    <source>
        <dbReference type="SAM" id="MobiDB-lite"/>
    </source>
</evidence>
<keyword evidence="3" id="KW-1185">Reference proteome</keyword>
<organism evidence="2 3">
    <name type="scientific">Scylla paramamosain</name>
    <name type="common">Mud crab</name>
    <dbReference type="NCBI Taxonomy" id="85552"/>
    <lineage>
        <taxon>Eukaryota</taxon>
        <taxon>Metazoa</taxon>
        <taxon>Ecdysozoa</taxon>
        <taxon>Arthropoda</taxon>
        <taxon>Crustacea</taxon>
        <taxon>Multicrustacea</taxon>
        <taxon>Malacostraca</taxon>
        <taxon>Eumalacostraca</taxon>
        <taxon>Eucarida</taxon>
        <taxon>Decapoda</taxon>
        <taxon>Pleocyemata</taxon>
        <taxon>Brachyura</taxon>
        <taxon>Eubrachyura</taxon>
        <taxon>Portunoidea</taxon>
        <taxon>Portunidae</taxon>
        <taxon>Portuninae</taxon>
        <taxon>Scylla</taxon>
    </lineage>
</organism>